<comment type="caution">
    <text evidence="1">The sequence shown here is derived from an EMBL/GenBank/DDBJ whole genome shotgun (WGS) entry which is preliminary data.</text>
</comment>
<dbReference type="GeneID" id="34556778"/>
<reference evidence="1 2" key="1">
    <citation type="submission" date="2016-09" db="EMBL/GenBank/DDBJ databases">
        <authorList>
            <person name="Capua I."/>
            <person name="De Benedictis P."/>
            <person name="Joannis T."/>
            <person name="Lombin L.H."/>
            <person name="Cattoli G."/>
        </authorList>
    </citation>
    <scope>NUCLEOTIDE SEQUENCE [LARGE SCALE GENOMIC DNA]</scope>
    <source>
        <strain evidence="1 2">IMI 309357</strain>
    </source>
</reference>
<dbReference type="RefSeq" id="XP_022478194.1">
    <property type="nucleotide sequence ID" value="XM_022615268.1"/>
</dbReference>
<keyword evidence="2" id="KW-1185">Reference proteome</keyword>
<gene>
    <name evidence="1" type="ORF">CORC01_03619</name>
</gene>
<sequence>MHASLMHCRTSAAHVQLEILKIAEKAGEMAGWLRGTHCGQSTTARAVIDVVSRQMAATGLTSGAGYALQGCGGSDKPPPQWTNCLHGSEWRAAERIHGLSAEIASPSHPYFSANVDSIGASFEKARAVAIALEVLQSGSRSRSRELCAKWHLA</sequence>
<dbReference type="AlphaFoldDB" id="A0A1G4BI09"/>
<proteinExistence type="predicted"/>
<protein>
    <submittedName>
        <fullName evidence="1">Uncharacterized protein</fullName>
    </submittedName>
</protein>
<dbReference type="EMBL" id="MJBS01000022">
    <property type="protein sequence ID" value="OHF01052.1"/>
    <property type="molecule type" value="Genomic_DNA"/>
</dbReference>
<evidence type="ECO:0000313" key="1">
    <source>
        <dbReference type="EMBL" id="OHF01052.1"/>
    </source>
</evidence>
<accession>A0A1G4BI09</accession>
<dbReference type="Proteomes" id="UP000176998">
    <property type="component" value="Unassembled WGS sequence"/>
</dbReference>
<evidence type="ECO:0000313" key="2">
    <source>
        <dbReference type="Proteomes" id="UP000176998"/>
    </source>
</evidence>
<organism evidence="1 2">
    <name type="scientific">Colletotrichum orchidophilum</name>
    <dbReference type="NCBI Taxonomy" id="1209926"/>
    <lineage>
        <taxon>Eukaryota</taxon>
        <taxon>Fungi</taxon>
        <taxon>Dikarya</taxon>
        <taxon>Ascomycota</taxon>
        <taxon>Pezizomycotina</taxon>
        <taxon>Sordariomycetes</taxon>
        <taxon>Hypocreomycetidae</taxon>
        <taxon>Glomerellales</taxon>
        <taxon>Glomerellaceae</taxon>
        <taxon>Colletotrichum</taxon>
    </lineage>
</organism>
<name>A0A1G4BI09_9PEZI</name>